<dbReference type="SUPFAM" id="SSF103647">
    <property type="entry name" value="TSP type-3 repeat"/>
    <property type="match status" value="1"/>
</dbReference>
<reference evidence="2" key="1">
    <citation type="journal article" date="2015" name="Nature">
        <title>Complex archaea that bridge the gap between prokaryotes and eukaryotes.</title>
        <authorList>
            <person name="Spang A."/>
            <person name="Saw J.H."/>
            <person name="Jorgensen S.L."/>
            <person name="Zaremba-Niedzwiedzka K."/>
            <person name="Martijn J."/>
            <person name="Lind A.E."/>
            <person name="van Eijk R."/>
            <person name="Schleper C."/>
            <person name="Guy L."/>
            <person name="Ettema T.J."/>
        </authorList>
    </citation>
    <scope>NUCLEOTIDE SEQUENCE</scope>
</reference>
<gene>
    <name evidence="2" type="ORF">LCGC14_1130710</name>
</gene>
<dbReference type="GO" id="GO:0005509">
    <property type="term" value="F:calcium ion binding"/>
    <property type="evidence" value="ECO:0007669"/>
    <property type="project" value="InterPro"/>
</dbReference>
<dbReference type="AlphaFoldDB" id="A0A0F9PJE8"/>
<dbReference type="Gene3D" id="4.10.1080.10">
    <property type="entry name" value="TSP type-3 repeat"/>
    <property type="match status" value="1"/>
</dbReference>
<comment type="caution">
    <text evidence="2">The sequence shown here is derived from an EMBL/GenBank/DDBJ whole genome shotgun (WGS) entry which is preliminary data.</text>
</comment>
<dbReference type="PROSITE" id="PS51257">
    <property type="entry name" value="PROKAR_LIPOPROTEIN"/>
    <property type="match status" value="1"/>
</dbReference>
<dbReference type="InterPro" id="IPR028974">
    <property type="entry name" value="TSP_type-3_rpt"/>
</dbReference>
<accession>A0A0F9PJE8</accession>
<feature type="compositionally biased region" description="Acidic residues" evidence="1">
    <location>
        <begin position="134"/>
        <end position="158"/>
    </location>
</feature>
<protein>
    <recommendedName>
        <fullName evidence="3">DUF4270 domain-containing protein</fullName>
    </recommendedName>
</protein>
<evidence type="ECO:0008006" key="3">
    <source>
        <dbReference type="Google" id="ProtNLM"/>
    </source>
</evidence>
<dbReference type="Pfam" id="PF14092">
    <property type="entry name" value="DUF4270"/>
    <property type="match status" value="1"/>
</dbReference>
<organism evidence="2">
    <name type="scientific">marine sediment metagenome</name>
    <dbReference type="NCBI Taxonomy" id="412755"/>
    <lineage>
        <taxon>unclassified sequences</taxon>
        <taxon>metagenomes</taxon>
        <taxon>ecological metagenomes</taxon>
    </lineage>
</organism>
<sequence length="594" mass="65210">MIFSNRLKFIAVAVIALGTLLVSCEQDLTSIGSGVVGSEPFNTDKAVFDVFATNKKIKAVRTNKLPSYQLGVFSDPVYGKTEATITSQVQLSTINPTFGDKTQAREVSDGTPENETIESVILYIPFLQSPSGDTDNDGLIDSLDSDPLDPNSDTDGDGLTDNQENSKGTDPLVMDTDGDGINDDVDNEFVRDQFARDIDIDSIYGNRNAPFTLRLQRSNFFLRDLDPDTNFQEAQEYYSDQDFSAFLTEEIAVVSDSIDEKQILVPREDDPDTEDIDEGEQFDREEPGIRVELPIAFFQENILDREGSSELLNQANFNDFLRGVHFSLEPAVGEELMVLFNMRAANITISYSYTAEEETKNKSFVLNFLTQPANASGQPGAIVGNAVNSFVNDDYAPEISEAIASDDNAERIYIKGDAGSFAEINLFDDANGKEAITQIKANNWIINEANLVFYVDEAVGADLPPRLYLYSTISELPLIGNIELLSPSNGVASYPFYDGFLEDTGSERKYTVKITDYINDLVVRNADNATLGLTFTPDIRIFNLANAMLADGTETNLPVSATLSPLGTVLYGSNVAAANAGKKLQLEIFYTEAN</sequence>
<evidence type="ECO:0000313" key="2">
    <source>
        <dbReference type="EMBL" id="KKN01146.1"/>
    </source>
</evidence>
<evidence type="ECO:0000256" key="1">
    <source>
        <dbReference type="SAM" id="MobiDB-lite"/>
    </source>
</evidence>
<feature type="compositionally biased region" description="Acidic residues" evidence="1">
    <location>
        <begin position="176"/>
        <end position="185"/>
    </location>
</feature>
<dbReference type="EMBL" id="LAZR01005293">
    <property type="protein sequence ID" value="KKN01146.1"/>
    <property type="molecule type" value="Genomic_DNA"/>
</dbReference>
<feature type="region of interest" description="Disordered" evidence="1">
    <location>
        <begin position="134"/>
        <end position="185"/>
    </location>
</feature>
<dbReference type="InterPro" id="IPR025366">
    <property type="entry name" value="DUF4270"/>
</dbReference>
<proteinExistence type="predicted"/>
<name>A0A0F9PJE8_9ZZZZ</name>